<dbReference type="Proteomes" id="UP001055460">
    <property type="component" value="Plasmid pC"/>
</dbReference>
<evidence type="ECO:0000256" key="1">
    <source>
        <dbReference type="ARBA" id="ARBA00022729"/>
    </source>
</evidence>
<evidence type="ECO:0000256" key="2">
    <source>
        <dbReference type="SAM" id="SignalP"/>
    </source>
</evidence>
<reference evidence="3" key="1">
    <citation type="submission" date="2022-06" db="EMBL/GenBank/DDBJ databases">
        <title>Physiological and biochemical characterization and genomic elucidation of a strain of the genus Ensifer adhaerens M8 that combines arsenic oxidation and chromium reduction.</title>
        <authorList>
            <person name="Li X."/>
            <person name="Yu c."/>
        </authorList>
    </citation>
    <scope>NUCLEOTIDE SEQUENCE</scope>
    <source>
        <strain evidence="3">M8</strain>
        <plasmid evidence="3">pC</plasmid>
    </source>
</reference>
<dbReference type="PANTHER" id="PTHR30006:SF2">
    <property type="entry name" value="ABC TRANSPORTER SUBSTRATE-BINDING PROTEIN"/>
    <property type="match status" value="1"/>
</dbReference>
<feature type="signal peptide" evidence="2">
    <location>
        <begin position="1"/>
        <end position="23"/>
    </location>
</feature>
<dbReference type="PANTHER" id="PTHR30006">
    <property type="entry name" value="THIAMINE-BINDING PERIPLASMIC PROTEIN-RELATED"/>
    <property type="match status" value="1"/>
</dbReference>
<feature type="chain" id="PRO_5040140727" evidence="2">
    <location>
        <begin position="24"/>
        <end position="354"/>
    </location>
</feature>
<dbReference type="RefSeq" id="WP_252161591.1">
    <property type="nucleotide sequence ID" value="NZ_CP098810.1"/>
</dbReference>
<gene>
    <name evidence="3" type="ORF">NE863_35260</name>
</gene>
<geneLocation type="plasmid" evidence="3 4">
    <name>pC</name>
</geneLocation>
<dbReference type="Pfam" id="PF13343">
    <property type="entry name" value="SBP_bac_6"/>
    <property type="match status" value="1"/>
</dbReference>
<organism evidence="3 4">
    <name type="scientific">Ensifer adhaerens</name>
    <name type="common">Sinorhizobium morelense</name>
    <dbReference type="NCBI Taxonomy" id="106592"/>
    <lineage>
        <taxon>Bacteria</taxon>
        <taxon>Pseudomonadati</taxon>
        <taxon>Pseudomonadota</taxon>
        <taxon>Alphaproteobacteria</taxon>
        <taxon>Hyphomicrobiales</taxon>
        <taxon>Rhizobiaceae</taxon>
        <taxon>Sinorhizobium/Ensifer group</taxon>
        <taxon>Ensifer</taxon>
    </lineage>
</organism>
<dbReference type="SUPFAM" id="SSF53850">
    <property type="entry name" value="Periplasmic binding protein-like II"/>
    <property type="match status" value="1"/>
</dbReference>
<name>A0A9Q9DEA1_ENSAD</name>
<dbReference type="Gene3D" id="3.40.190.10">
    <property type="entry name" value="Periplasmic binding protein-like II"/>
    <property type="match status" value="2"/>
</dbReference>
<proteinExistence type="predicted"/>
<dbReference type="AlphaFoldDB" id="A0A9Q9DEA1"/>
<sequence>MISMKAVLAPILALAFSASSALAQEELQLKEPIFKKLYDDAQAAGEREVVYYTQARTEEAEALNELWAANFPNLSLKIVPKKAPELVTLVQAEKAAGRVLGDVITNTQPYIAELWKKEGRFLPYKTSSFEKLGNYADPEGAYYATGVYLLAPVFNTKLVAKEERPKSLADFLDPKWKGKIVIADPATAGNSRSFFLGMHKAGKLDWDYLEKLAQQDVLFVRTSPEIVRMIASGERSVTPSVSSHNVLTAMKIGQSIDLYGLSDGTLVTEQPSGILAGGPNPNGAKLLLEVLTSAQGQALLSSRANYWPTNADAQESAGLPSIDTFNPLQVDLSDISDAEADEFIARLTKTFGRE</sequence>
<accession>A0A9Q9DEA1</accession>
<dbReference type="EMBL" id="CP098810">
    <property type="protein sequence ID" value="USJ28523.1"/>
    <property type="molecule type" value="Genomic_DNA"/>
</dbReference>
<evidence type="ECO:0000313" key="4">
    <source>
        <dbReference type="Proteomes" id="UP001055460"/>
    </source>
</evidence>
<keyword evidence="1 2" id="KW-0732">Signal</keyword>
<protein>
    <submittedName>
        <fullName evidence="3">Extracellular solute-binding protein</fullName>
    </submittedName>
</protein>
<evidence type="ECO:0000313" key="3">
    <source>
        <dbReference type="EMBL" id="USJ28523.1"/>
    </source>
</evidence>
<keyword evidence="3" id="KW-0614">Plasmid</keyword>